<dbReference type="RefSeq" id="WP_307421998.1">
    <property type="nucleotide sequence ID" value="NZ_JAUSVK010000001.1"/>
</dbReference>
<gene>
    <name evidence="5" type="ORF">J3R73_000456</name>
</gene>
<evidence type="ECO:0000313" key="6">
    <source>
        <dbReference type="Proteomes" id="UP001237448"/>
    </source>
</evidence>
<evidence type="ECO:0000313" key="5">
    <source>
        <dbReference type="EMBL" id="MDQ0390664.1"/>
    </source>
</evidence>
<feature type="transmembrane region" description="Helical" evidence="3">
    <location>
        <begin position="6"/>
        <end position="30"/>
    </location>
</feature>
<proteinExistence type="inferred from homology"/>
<comment type="similarity">
    <text evidence="1">Belongs to the bacterial sugar transferase family.</text>
</comment>
<accession>A0ABU0F7S8</accession>
<protein>
    <submittedName>
        <fullName evidence="5">Lipopolysaccharide/colanic/teichoic acid biosynthesis glycosyltransferase</fullName>
    </submittedName>
</protein>
<feature type="transmembrane region" description="Helical" evidence="3">
    <location>
        <begin position="75"/>
        <end position="95"/>
    </location>
</feature>
<keyword evidence="3" id="KW-1133">Transmembrane helix</keyword>
<evidence type="ECO:0000256" key="2">
    <source>
        <dbReference type="ARBA" id="ARBA00023169"/>
    </source>
</evidence>
<dbReference type="Proteomes" id="UP001237448">
    <property type="component" value="Unassembled WGS sequence"/>
</dbReference>
<evidence type="ECO:0000256" key="1">
    <source>
        <dbReference type="ARBA" id="ARBA00006464"/>
    </source>
</evidence>
<dbReference type="EMBL" id="JAUSVK010000001">
    <property type="protein sequence ID" value="MDQ0390664.1"/>
    <property type="molecule type" value="Genomic_DNA"/>
</dbReference>
<feature type="transmembrane region" description="Helical" evidence="3">
    <location>
        <begin position="42"/>
        <end position="63"/>
    </location>
</feature>
<evidence type="ECO:0000259" key="4">
    <source>
        <dbReference type="Pfam" id="PF02397"/>
    </source>
</evidence>
<feature type="domain" description="Bacterial sugar transferase" evidence="4">
    <location>
        <begin position="256"/>
        <end position="427"/>
    </location>
</feature>
<organism evidence="5 6">
    <name type="scientific">Labrys monachus</name>
    <dbReference type="NCBI Taxonomy" id="217067"/>
    <lineage>
        <taxon>Bacteria</taxon>
        <taxon>Pseudomonadati</taxon>
        <taxon>Pseudomonadota</taxon>
        <taxon>Alphaproteobacteria</taxon>
        <taxon>Hyphomicrobiales</taxon>
        <taxon>Xanthobacteraceae</taxon>
        <taxon>Labrys</taxon>
    </lineage>
</organism>
<evidence type="ECO:0000256" key="3">
    <source>
        <dbReference type="SAM" id="Phobius"/>
    </source>
</evidence>
<comment type="caution">
    <text evidence="5">The sequence shown here is derived from an EMBL/GenBank/DDBJ whole genome shotgun (WGS) entry which is preliminary data.</text>
</comment>
<feature type="transmembrane region" description="Helical" evidence="3">
    <location>
        <begin position="261"/>
        <end position="286"/>
    </location>
</feature>
<keyword evidence="2" id="KW-0270">Exopolysaccharide synthesis</keyword>
<keyword evidence="6" id="KW-1185">Reference proteome</keyword>
<sequence>MTLTGLSGAGIYIGVTLGVAAVVDVVFGLNRGIWRFTAMADFLRLLLASCAIVAVTIVLVFWINRLDGVSRSLPILQGFFVLGALAGARLIARLYHTYGQRRGRREDPASHDETSTILVVGLNTLTDFYLRSVEDMAGPNVSVAGLLGVRNQQGGRFIRQYPVLGAAEDIRRILLDLDVHGVTVDRIVVTETMARLSPQAVSELLAVENSSDIRLDFMARQLGFEKTGDSAQEAKSCPAAEPEPPVPSRGIYRAVKRSMDFAAALLLLAILSPLIALVTVVVAVNIGTPVLFWQRRPGLRGRNFKLYKFRTMGSGHAPDGRKLSDAERTSAVGSFLRNTRLDELPQLFNILVGEMSLVGPRPLLPVDQPKMFAARASVRPGLTGWAQINGGRLVSPEDKGAMDVYYVHNISFLLDLKILCRTVPMILFREKSDASAVRQAWDEMKAKAQT</sequence>
<dbReference type="Pfam" id="PF02397">
    <property type="entry name" value="Bac_transf"/>
    <property type="match status" value="1"/>
</dbReference>
<keyword evidence="3" id="KW-0472">Membrane</keyword>
<name>A0ABU0F7S8_9HYPH</name>
<dbReference type="InterPro" id="IPR003362">
    <property type="entry name" value="Bact_transf"/>
</dbReference>
<dbReference type="PANTHER" id="PTHR30576:SF8">
    <property type="entry name" value="UNDECAPRENYL-PHOSPHATE GALACTOSE PHOSPHOTRANSFERASE"/>
    <property type="match status" value="1"/>
</dbReference>
<dbReference type="PANTHER" id="PTHR30576">
    <property type="entry name" value="COLANIC BIOSYNTHESIS UDP-GLUCOSE LIPID CARRIER TRANSFERASE"/>
    <property type="match status" value="1"/>
</dbReference>
<reference evidence="5 6" key="1">
    <citation type="submission" date="2023-07" db="EMBL/GenBank/DDBJ databases">
        <title>Genomic Encyclopedia of Type Strains, Phase IV (KMG-IV): sequencing the most valuable type-strain genomes for metagenomic binning, comparative biology and taxonomic classification.</title>
        <authorList>
            <person name="Goeker M."/>
        </authorList>
    </citation>
    <scope>NUCLEOTIDE SEQUENCE [LARGE SCALE GENOMIC DNA]</scope>
    <source>
        <strain evidence="5 6">DSM 5896</strain>
    </source>
</reference>
<keyword evidence="3" id="KW-0812">Transmembrane</keyword>